<protein>
    <submittedName>
        <fullName evidence="2">Uncharacterized protein</fullName>
    </submittedName>
</protein>
<gene>
    <name evidence="2" type="ORF">EVAR_89749_1</name>
</gene>
<dbReference type="AlphaFoldDB" id="A0A4C1Y682"/>
<accession>A0A4C1Y682</accession>
<keyword evidence="3" id="KW-1185">Reference proteome</keyword>
<feature type="region of interest" description="Disordered" evidence="1">
    <location>
        <begin position="1"/>
        <end position="24"/>
    </location>
</feature>
<comment type="caution">
    <text evidence="2">The sequence shown here is derived from an EMBL/GenBank/DDBJ whole genome shotgun (WGS) entry which is preliminary data.</text>
</comment>
<dbReference type="Proteomes" id="UP000299102">
    <property type="component" value="Unassembled WGS sequence"/>
</dbReference>
<name>A0A4C1Y682_EUMVA</name>
<dbReference type="EMBL" id="BGZK01001073">
    <property type="protein sequence ID" value="GBP70434.1"/>
    <property type="molecule type" value="Genomic_DNA"/>
</dbReference>
<feature type="region of interest" description="Disordered" evidence="1">
    <location>
        <begin position="95"/>
        <end position="118"/>
    </location>
</feature>
<reference evidence="2 3" key="1">
    <citation type="journal article" date="2019" name="Commun. Biol.">
        <title>The bagworm genome reveals a unique fibroin gene that provides high tensile strength.</title>
        <authorList>
            <person name="Kono N."/>
            <person name="Nakamura H."/>
            <person name="Ohtoshi R."/>
            <person name="Tomita M."/>
            <person name="Numata K."/>
            <person name="Arakawa K."/>
        </authorList>
    </citation>
    <scope>NUCLEOTIDE SEQUENCE [LARGE SCALE GENOMIC DNA]</scope>
</reference>
<feature type="compositionally biased region" description="Low complexity" evidence="1">
    <location>
        <begin position="153"/>
        <end position="163"/>
    </location>
</feature>
<evidence type="ECO:0000256" key="1">
    <source>
        <dbReference type="SAM" id="MobiDB-lite"/>
    </source>
</evidence>
<organism evidence="2 3">
    <name type="scientific">Eumeta variegata</name>
    <name type="common">Bagworm moth</name>
    <name type="synonym">Eumeta japonica</name>
    <dbReference type="NCBI Taxonomy" id="151549"/>
    <lineage>
        <taxon>Eukaryota</taxon>
        <taxon>Metazoa</taxon>
        <taxon>Ecdysozoa</taxon>
        <taxon>Arthropoda</taxon>
        <taxon>Hexapoda</taxon>
        <taxon>Insecta</taxon>
        <taxon>Pterygota</taxon>
        <taxon>Neoptera</taxon>
        <taxon>Endopterygota</taxon>
        <taxon>Lepidoptera</taxon>
        <taxon>Glossata</taxon>
        <taxon>Ditrysia</taxon>
        <taxon>Tineoidea</taxon>
        <taxon>Psychidae</taxon>
        <taxon>Oiketicinae</taxon>
        <taxon>Eumeta</taxon>
    </lineage>
</organism>
<feature type="region of interest" description="Disordered" evidence="1">
    <location>
        <begin position="152"/>
        <end position="175"/>
    </location>
</feature>
<evidence type="ECO:0000313" key="2">
    <source>
        <dbReference type="EMBL" id="GBP70434.1"/>
    </source>
</evidence>
<sequence length="175" mass="19307">MVSPPKSERDRHMKGTRPFHSDRNKLSCSKRVSLYANVLRHVFRGSARVTTEFGGVSPGVITPPPRKIRGDLIEPRGNRLSRLPPPAAVIKLGLISPEGPGGRRRGSAANGPRPSSNRRIDSWAIKITARKISWRLEINRPLLSLRTRTEPILSHSSSHSTTLAPPFPAPADKRP</sequence>
<proteinExistence type="predicted"/>
<evidence type="ECO:0000313" key="3">
    <source>
        <dbReference type="Proteomes" id="UP000299102"/>
    </source>
</evidence>